<dbReference type="EMBL" id="BGPR01009489">
    <property type="protein sequence ID" value="GBN40330.1"/>
    <property type="molecule type" value="Genomic_DNA"/>
</dbReference>
<protein>
    <submittedName>
        <fullName evidence="1">Uncharacterized protein</fullName>
    </submittedName>
</protein>
<proteinExistence type="predicted"/>
<organism evidence="1 2">
    <name type="scientific">Araneus ventricosus</name>
    <name type="common">Orbweaver spider</name>
    <name type="synonym">Epeira ventricosa</name>
    <dbReference type="NCBI Taxonomy" id="182803"/>
    <lineage>
        <taxon>Eukaryota</taxon>
        <taxon>Metazoa</taxon>
        <taxon>Ecdysozoa</taxon>
        <taxon>Arthropoda</taxon>
        <taxon>Chelicerata</taxon>
        <taxon>Arachnida</taxon>
        <taxon>Araneae</taxon>
        <taxon>Araneomorphae</taxon>
        <taxon>Entelegynae</taxon>
        <taxon>Araneoidea</taxon>
        <taxon>Araneidae</taxon>
        <taxon>Araneus</taxon>
    </lineage>
</organism>
<gene>
    <name evidence="1" type="ORF">AVEN_272662_1</name>
</gene>
<reference evidence="1 2" key="1">
    <citation type="journal article" date="2019" name="Sci. Rep.">
        <title>Orb-weaving spider Araneus ventricosus genome elucidates the spidroin gene catalogue.</title>
        <authorList>
            <person name="Kono N."/>
            <person name="Nakamura H."/>
            <person name="Ohtoshi R."/>
            <person name="Moran D.A.P."/>
            <person name="Shinohara A."/>
            <person name="Yoshida Y."/>
            <person name="Fujiwara M."/>
            <person name="Mori M."/>
            <person name="Tomita M."/>
            <person name="Arakawa K."/>
        </authorList>
    </citation>
    <scope>NUCLEOTIDE SEQUENCE [LARGE SCALE GENOMIC DNA]</scope>
</reference>
<dbReference type="AlphaFoldDB" id="A0A4Y2NP46"/>
<comment type="caution">
    <text evidence="1">The sequence shown here is derived from an EMBL/GenBank/DDBJ whole genome shotgun (WGS) entry which is preliminary data.</text>
</comment>
<evidence type="ECO:0000313" key="2">
    <source>
        <dbReference type="Proteomes" id="UP000499080"/>
    </source>
</evidence>
<accession>A0A4Y2NP46</accession>
<evidence type="ECO:0000313" key="1">
    <source>
        <dbReference type="EMBL" id="GBN40330.1"/>
    </source>
</evidence>
<sequence>MPAVENGQLSRSNTSFCVLCSNRRRERNSPLPQKKTFILKPTIVRQAPRMVGMFTFCRQKKPSQNTDNLLSLIATKGVTMSNFPSSSKSPEPSAIAFHLGTKNKNISYLNLASNLCSSHQFHKIHLDLQ</sequence>
<name>A0A4Y2NP46_ARAVE</name>
<keyword evidence="2" id="KW-1185">Reference proteome</keyword>
<dbReference type="Proteomes" id="UP000499080">
    <property type="component" value="Unassembled WGS sequence"/>
</dbReference>